<dbReference type="EMBL" id="CAJVQB010026249">
    <property type="protein sequence ID" value="CAG8808122.1"/>
    <property type="molecule type" value="Genomic_DNA"/>
</dbReference>
<accession>A0ABN7VZ54</accession>
<sequence>MKNLGIVTKREETFNMSNVSRSKGSILDLIENSPKKPGT</sequence>
<evidence type="ECO:0000313" key="1">
    <source>
        <dbReference type="EMBL" id="CAG8808122.1"/>
    </source>
</evidence>
<protein>
    <submittedName>
        <fullName evidence="1">24137_t:CDS:1</fullName>
    </submittedName>
</protein>
<proteinExistence type="predicted"/>
<evidence type="ECO:0000313" key="2">
    <source>
        <dbReference type="Proteomes" id="UP000789901"/>
    </source>
</evidence>
<gene>
    <name evidence="1" type="ORF">GMARGA_LOCUS24648</name>
</gene>
<comment type="caution">
    <text evidence="1">The sequence shown here is derived from an EMBL/GenBank/DDBJ whole genome shotgun (WGS) entry which is preliminary data.</text>
</comment>
<reference evidence="1 2" key="1">
    <citation type="submission" date="2021-06" db="EMBL/GenBank/DDBJ databases">
        <authorList>
            <person name="Kallberg Y."/>
            <person name="Tangrot J."/>
            <person name="Rosling A."/>
        </authorList>
    </citation>
    <scope>NUCLEOTIDE SEQUENCE [LARGE SCALE GENOMIC DNA]</scope>
    <source>
        <strain evidence="1 2">120-4 pot B 10/14</strain>
    </source>
</reference>
<keyword evidence="2" id="KW-1185">Reference proteome</keyword>
<organism evidence="1 2">
    <name type="scientific">Gigaspora margarita</name>
    <dbReference type="NCBI Taxonomy" id="4874"/>
    <lineage>
        <taxon>Eukaryota</taxon>
        <taxon>Fungi</taxon>
        <taxon>Fungi incertae sedis</taxon>
        <taxon>Mucoromycota</taxon>
        <taxon>Glomeromycotina</taxon>
        <taxon>Glomeromycetes</taxon>
        <taxon>Diversisporales</taxon>
        <taxon>Gigasporaceae</taxon>
        <taxon>Gigaspora</taxon>
    </lineage>
</organism>
<dbReference type="Proteomes" id="UP000789901">
    <property type="component" value="Unassembled WGS sequence"/>
</dbReference>
<name>A0ABN7VZ54_GIGMA</name>